<evidence type="ECO:0000313" key="1">
    <source>
        <dbReference type="EMBL" id="KKL16765.1"/>
    </source>
</evidence>
<dbReference type="AlphaFoldDB" id="A0A0F9B556"/>
<accession>A0A0F9B556</accession>
<proteinExistence type="predicted"/>
<name>A0A0F9B556_9ZZZZ</name>
<dbReference type="EMBL" id="LAZR01039535">
    <property type="protein sequence ID" value="KKL16765.1"/>
    <property type="molecule type" value="Genomic_DNA"/>
</dbReference>
<sequence>MTHYAHRGRVTEGGGMFFGPKELAPKSADMGVVATELLDDALVATRKAEYAATRGSGQGEVALKRIGAGYIGVECDPRARLSTRQRAAAEKGKSP</sequence>
<protein>
    <submittedName>
        <fullName evidence="1">Uncharacterized protein</fullName>
    </submittedName>
</protein>
<comment type="caution">
    <text evidence="1">The sequence shown here is derived from an EMBL/GenBank/DDBJ whole genome shotgun (WGS) entry which is preliminary data.</text>
</comment>
<reference evidence="1" key="1">
    <citation type="journal article" date="2015" name="Nature">
        <title>Complex archaea that bridge the gap between prokaryotes and eukaryotes.</title>
        <authorList>
            <person name="Spang A."/>
            <person name="Saw J.H."/>
            <person name="Jorgensen S.L."/>
            <person name="Zaremba-Niedzwiedzka K."/>
            <person name="Martijn J."/>
            <person name="Lind A.E."/>
            <person name="van Eijk R."/>
            <person name="Schleper C."/>
            <person name="Guy L."/>
            <person name="Ettema T.J."/>
        </authorList>
    </citation>
    <scope>NUCLEOTIDE SEQUENCE</scope>
</reference>
<gene>
    <name evidence="1" type="ORF">LCGC14_2492300</name>
</gene>
<organism evidence="1">
    <name type="scientific">marine sediment metagenome</name>
    <dbReference type="NCBI Taxonomy" id="412755"/>
    <lineage>
        <taxon>unclassified sequences</taxon>
        <taxon>metagenomes</taxon>
        <taxon>ecological metagenomes</taxon>
    </lineage>
</organism>